<dbReference type="RefSeq" id="WP_117718138.1">
    <property type="nucleotide sequence ID" value="NZ_QSTP01000001.1"/>
</dbReference>
<evidence type="ECO:0000313" key="2">
    <source>
        <dbReference type="Proteomes" id="UP000260758"/>
    </source>
</evidence>
<name>A0A3E4YL02_9FIRM</name>
<evidence type="ECO:0000313" key="1">
    <source>
        <dbReference type="EMBL" id="RGM75380.1"/>
    </source>
</evidence>
<dbReference type="Proteomes" id="UP000260758">
    <property type="component" value="Unassembled WGS sequence"/>
</dbReference>
<organism evidence="1 2">
    <name type="scientific">Agathobacter rectalis</name>
    <dbReference type="NCBI Taxonomy" id="39491"/>
    <lineage>
        <taxon>Bacteria</taxon>
        <taxon>Bacillati</taxon>
        <taxon>Bacillota</taxon>
        <taxon>Clostridia</taxon>
        <taxon>Lachnospirales</taxon>
        <taxon>Lachnospiraceae</taxon>
        <taxon>Agathobacter</taxon>
    </lineage>
</organism>
<accession>A0A3E4YL02</accession>
<reference evidence="1 2" key="1">
    <citation type="submission" date="2018-08" db="EMBL/GenBank/DDBJ databases">
        <title>A genome reference for cultivated species of the human gut microbiota.</title>
        <authorList>
            <person name="Zou Y."/>
            <person name="Xue W."/>
            <person name="Luo G."/>
        </authorList>
    </citation>
    <scope>NUCLEOTIDE SEQUENCE [LARGE SCALE GENOMIC DNA]</scope>
    <source>
        <strain evidence="1 2">OM07-13</strain>
    </source>
</reference>
<comment type="caution">
    <text evidence="1">The sequence shown here is derived from an EMBL/GenBank/DDBJ whole genome shotgun (WGS) entry which is preliminary data.</text>
</comment>
<dbReference type="AlphaFoldDB" id="A0A3E4YL02"/>
<proteinExistence type="predicted"/>
<sequence length="175" mass="20974">MFDIKRNTLFEDNKINYIDEYDTKCLVKLDMSNHKVLFSFKVVNYPMFHYELIPNTEHISDDFADKYEEYLDNINMLEASEEVLHNMITLIYNWNTIYSLLNVFENIHNEYVFNKYLELIKQNNISFYNKIINKKNTFEDRVVLVGNYLLNYMSDKYDELKGINGNIVNIIGKSN</sequence>
<protein>
    <submittedName>
        <fullName evidence="1">Uncharacterized protein</fullName>
    </submittedName>
</protein>
<gene>
    <name evidence="1" type="ORF">DXB99_02345</name>
</gene>
<dbReference type="EMBL" id="QSTP01000001">
    <property type="protein sequence ID" value="RGM75380.1"/>
    <property type="molecule type" value="Genomic_DNA"/>
</dbReference>